<evidence type="ECO:0000256" key="5">
    <source>
        <dbReference type="ARBA" id="ARBA00008372"/>
    </source>
</evidence>
<comment type="caution">
    <text evidence="18">The sequence shown here is derived from an EMBL/GenBank/DDBJ whole genome shotgun (WGS) entry which is preliminary data.</text>
</comment>
<dbReference type="GO" id="GO:0005737">
    <property type="term" value="C:cytoplasm"/>
    <property type="evidence" value="ECO:0007669"/>
    <property type="project" value="UniProtKB-SubCell"/>
</dbReference>
<name>A0AAV3P406_LITER</name>
<keyword evidence="15" id="KW-0804">Transcription</keyword>
<evidence type="ECO:0000256" key="14">
    <source>
        <dbReference type="ARBA" id="ARBA00023015"/>
    </source>
</evidence>
<evidence type="ECO:0000256" key="10">
    <source>
        <dbReference type="ARBA" id="ARBA00022723"/>
    </source>
</evidence>
<comment type="similarity">
    <text evidence="5">Belongs to the CAF1 family.</text>
</comment>
<evidence type="ECO:0000256" key="15">
    <source>
        <dbReference type="ARBA" id="ARBA00023163"/>
    </source>
</evidence>
<accession>A0AAV3P406</accession>
<evidence type="ECO:0000313" key="18">
    <source>
        <dbReference type="EMBL" id="GAA0144783.1"/>
    </source>
</evidence>
<dbReference type="Gene3D" id="3.30.420.10">
    <property type="entry name" value="Ribonuclease H-like superfamily/Ribonuclease H"/>
    <property type="match status" value="1"/>
</dbReference>
<evidence type="ECO:0000256" key="17">
    <source>
        <dbReference type="ARBA" id="ARBA00025148"/>
    </source>
</evidence>
<reference evidence="18 19" key="1">
    <citation type="submission" date="2024-01" db="EMBL/GenBank/DDBJ databases">
        <title>The complete chloroplast genome sequence of Lithospermum erythrorhizon: insights into the phylogenetic relationship among Boraginaceae species and the maternal lineages of purple gromwells.</title>
        <authorList>
            <person name="Okada T."/>
            <person name="Watanabe K."/>
        </authorList>
    </citation>
    <scope>NUCLEOTIDE SEQUENCE [LARGE SCALE GENOMIC DNA]</scope>
</reference>
<keyword evidence="12" id="KW-0269">Exonuclease</keyword>
<dbReference type="PANTHER" id="PTHR10797">
    <property type="entry name" value="CCR4-NOT TRANSCRIPTION COMPLEX SUBUNIT"/>
    <property type="match status" value="1"/>
</dbReference>
<keyword evidence="8" id="KW-0963">Cytoplasm</keyword>
<keyword evidence="16" id="KW-0539">Nucleus</keyword>
<comment type="subcellular location">
    <subcellularLocation>
        <location evidence="4">Cytoplasm</location>
    </subcellularLocation>
    <subcellularLocation>
        <location evidence="3">Nucleus</location>
    </subcellularLocation>
</comment>
<evidence type="ECO:0000256" key="8">
    <source>
        <dbReference type="ARBA" id="ARBA00022490"/>
    </source>
</evidence>
<evidence type="ECO:0000256" key="13">
    <source>
        <dbReference type="ARBA" id="ARBA00022884"/>
    </source>
</evidence>
<comment type="cofactor">
    <cofactor evidence="2">
        <name>a divalent metal cation</name>
        <dbReference type="ChEBI" id="CHEBI:60240"/>
    </cofactor>
</comment>
<evidence type="ECO:0000256" key="12">
    <source>
        <dbReference type="ARBA" id="ARBA00022839"/>
    </source>
</evidence>
<dbReference type="Proteomes" id="UP001454036">
    <property type="component" value="Unassembled WGS sequence"/>
</dbReference>
<dbReference type="Pfam" id="PF04857">
    <property type="entry name" value="CAF1"/>
    <property type="match status" value="1"/>
</dbReference>
<evidence type="ECO:0000256" key="7">
    <source>
        <dbReference type="ARBA" id="ARBA00012161"/>
    </source>
</evidence>
<dbReference type="GO" id="GO:0005634">
    <property type="term" value="C:nucleus"/>
    <property type="evidence" value="ECO:0007669"/>
    <property type="project" value="UniProtKB-SubCell"/>
</dbReference>
<evidence type="ECO:0000256" key="4">
    <source>
        <dbReference type="ARBA" id="ARBA00004496"/>
    </source>
</evidence>
<keyword evidence="13" id="KW-0694">RNA-binding</keyword>
<comment type="subunit">
    <text evidence="6">Component of the CCR4-NOT complex, at least composed of CRR4 and CAF1 proteins.</text>
</comment>
<gene>
    <name evidence="18" type="ORF">LIER_36005</name>
</gene>
<dbReference type="GO" id="GO:0004535">
    <property type="term" value="F:poly(A)-specific ribonuclease activity"/>
    <property type="evidence" value="ECO:0007669"/>
    <property type="project" value="UniProtKB-EC"/>
</dbReference>
<keyword evidence="9" id="KW-0540">Nuclease</keyword>
<dbReference type="InterPro" id="IPR039637">
    <property type="entry name" value="CNOT7/CNOT8/Pop2"/>
</dbReference>
<comment type="function">
    <text evidence="17">Ubiquitous transcription factor required for a diverse set of processes. It is a component of the CCR4 complex involved in the control of gene expression.</text>
</comment>
<keyword evidence="19" id="KW-1185">Reference proteome</keyword>
<dbReference type="EC" id="3.1.13.4" evidence="7"/>
<dbReference type="EMBL" id="BAABME010016170">
    <property type="protein sequence ID" value="GAA0144783.1"/>
    <property type="molecule type" value="Genomic_DNA"/>
</dbReference>
<sequence length="273" mass="30998">MAKPIKIREVWNSNLMFELQLISNVIRDFSYISMDTEFPGVIFKADFKQNKFKNPNYLDDHYKLLKANVDSLNLIQLGLTLSDVDGNLPDFGGSERFIWQFNFCDFDPAHDPHAPDSIELLARQGIDFDLNRIYGVDSRAFAYFMLASGVVCNKSITWVTFHSAYDFAYLVKILTRRPLPGSVRDFLAVTRWFFGDNVYDLKHLLRFVEGGGLYGGLERVAATVDVRREAGKSHQAGSDSLLTWQAFQKIRDLYFLKGGAAKHAGVLFGLEVS</sequence>
<proteinExistence type="inferred from homology"/>
<dbReference type="InterPro" id="IPR006941">
    <property type="entry name" value="RNase_CAF1"/>
</dbReference>
<dbReference type="AlphaFoldDB" id="A0AAV3P406"/>
<dbReference type="GO" id="GO:0046872">
    <property type="term" value="F:metal ion binding"/>
    <property type="evidence" value="ECO:0007669"/>
    <property type="project" value="UniProtKB-KW"/>
</dbReference>
<comment type="catalytic activity">
    <reaction evidence="1">
        <text>Exonucleolytic cleavage of poly(A) to 5'-AMP.</text>
        <dbReference type="EC" id="3.1.13.4"/>
    </reaction>
</comment>
<dbReference type="GO" id="GO:0003723">
    <property type="term" value="F:RNA binding"/>
    <property type="evidence" value="ECO:0007669"/>
    <property type="project" value="UniProtKB-KW"/>
</dbReference>
<dbReference type="SUPFAM" id="SSF53098">
    <property type="entry name" value="Ribonuclease H-like"/>
    <property type="match status" value="1"/>
</dbReference>
<keyword evidence="11" id="KW-0378">Hydrolase</keyword>
<evidence type="ECO:0000256" key="9">
    <source>
        <dbReference type="ARBA" id="ARBA00022722"/>
    </source>
</evidence>
<evidence type="ECO:0000256" key="6">
    <source>
        <dbReference type="ARBA" id="ARBA00011757"/>
    </source>
</evidence>
<dbReference type="InterPro" id="IPR036397">
    <property type="entry name" value="RNaseH_sf"/>
</dbReference>
<dbReference type="InterPro" id="IPR012337">
    <property type="entry name" value="RNaseH-like_sf"/>
</dbReference>
<dbReference type="GO" id="GO:0030014">
    <property type="term" value="C:CCR4-NOT complex"/>
    <property type="evidence" value="ECO:0007669"/>
    <property type="project" value="InterPro"/>
</dbReference>
<evidence type="ECO:0000256" key="11">
    <source>
        <dbReference type="ARBA" id="ARBA00022801"/>
    </source>
</evidence>
<protein>
    <recommendedName>
        <fullName evidence="7">poly(A)-specific ribonuclease</fullName>
        <ecNumber evidence="7">3.1.13.4</ecNumber>
    </recommendedName>
</protein>
<keyword evidence="10" id="KW-0479">Metal-binding</keyword>
<evidence type="ECO:0000256" key="2">
    <source>
        <dbReference type="ARBA" id="ARBA00001968"/>
    </source>
</evidence>
<evidence type="ECO:0000256" key="1">
    <source>
        <dbReference type="ARBA" id="ARBA00001663"/>
    </source>
</evidence>
<organism evidence="18 19">
    <name type="scientific">Lithospermum erythrorhizon</name>
    <name type="common">Purple gromwell</name>
    <name type="synonym">Lithospermum officinale var. erythrorhizon</name>
    <dbReference type="NCBI Taxonomy" id="34254"/>
    <lineage>
        <taxon>Eukaryota</taxon>
        <taxon>Viridiplantae</taxon>
        <taxon>Streptophyta</taxon>
        <taxon>Embryophyta</taxon>
        <taxon>Tracheophyta</taxon>
        <taxon>Spermatophyta</taxon>
        <taxon>Magnoliopsida</taxon>
        <taxon>eudicotyledons</taxon>
        <taxon>Gunneridae</taxon>
        <taxon>Pentapetalae</taxon>
        <taxon>asterids</taxon>
        <taxon>lamiids</taxon>
        <taxon>Boraginales</taxon>
        <taxon>Boraginaceae</taxon>
        <taxon>Boraginoideae</taxon>
        <taxon>Lithospermeae</taxon>
        <taxon>Lithospermum</taxon>
    </lineage>
</organism>
<evidence type="ECO:0000256" key="3">
    <source>
        <dbReference type="ARBA" id="ARBA00004123"/>
    </source>
</evidence>
<evidence type="ECO:0000313" key="19">
    <source>
        <dbReference type="Proteomes" id="UP001454036"/>
    </source>
</evidence>
<keyword evidence="14" id="KW-0805">Transcription regulation</keyword>
<evidence type="ECO:0000256" key="16">
    <source>
        <dbReference type="ARBA" id="ARBA00023242"/>
    </source>
</evidence>